<evidence type="ECO:0000313" key="7">
    <source>
        <dbReference type="Proteomes" id="UP000178127"/>
    </source>
</evidence>
<feature type="transmembrane region" description="Helical" evidence="5">
    <location>
        <begin position="145"/>
        <end position="163"/>
    </location>
</feature>
<dbReference type="GO" id="GO:0016765">
    <property type="term" value="F:transferase activity, transferring alkyl or aryl (other than methyl) groups"/>
    <property type="evidence" value="ECO:0007669"/>
    <property type="project" value="InterPro"/>
</dbReference>
<feature type="transmembrane region" description="Helical" evidence="5">
    <location>
        <begin position="219"/>
        <end position="236"/>
    </location>
</feature>
<keyword evidence="3 5" id="KW-1133">Transmembrane helix</keyword>
<proteinExistence type="predicted"/>
<dbReference type="EMBL" id="MEVD01000015">
    <property type="protein sequence ID" value="OGC53322.1"/>
    <property type="molecule type" value="Genomic_DNA"/>
</dbReference>
<organism evidence="6 7">
    <name type="scientific">candidate division WWE3 bacterium RIFCSPHIGHO2_02_FULL_38_14</name>
    <dbReference type="NCBI Taxonomy" id="1802620"/>
    <lineage>
        <taxon>Bacteria</taxon>
        <taxon>Katanobacteria</taxon>
    </lineage>
</organism>
<evidence type="ECO:0000313" key="6">
    <source>
        <dbReference type="EMBL" id="OGC53322.1"/>
    </source>
</evidence>
<evidence type="ECO:0000256" key="3">
    <source>
        <dbReference type="ARBA" id="ARBA00022989"/>
    </source>
</evidence>
<dbReference type="InterPro" id="IPR000537">
    <property type="entry name" value="UbiA_prenyltransferase"/>
</dbReference>
<protein>
    <recommendedName>
        <fullName evidence="8">Prenyltransferase</fullName>
    </recommendedName>
</protein>
<feature type="transmembrane region" description="Helical" evidence="5">
    <location>
        <begin position="46"/>
        <end position="63"/>
    </location>
</feature>
<keyword evidence="2 5" id="KW-0812">Transmembrane</keyword>
<name>A0A1F4V7X6_UNCKA</name>
<evidence type="ECO:0008006" key="8">
    <source>
        <dbReference type="Google" id="ProtNLM"/>
    </source>
</evidence>
<feature type="transmembrane region" description="Helical" evidence="5">
    <location>
        <begin position="242"/>
        <end position="262"/>
    </location>
</feature>
<accession>A0A1F4V7X6</accession>
<evidence type="ECO:0000256" key="1">
    <source>
        <dbReference type="ARBA" id="ARBA00004141"/>
    </source>
</evidence>
<dbReference type="STRING" id="1802620.A3D91_02845"/>
<sequence>MQKSLKAAIDLTRIFEYYGSCILLTLFGVFVAGISDSSSYGHITKPLLAVIANLMSFAFAFMINDIEDAEDDALDPVKVNRNPVSAKRISKRTAYMITAITAALSLAIYASINLYAFVFGSASIILGFIYSWKKVRLKSYPIVDVISHALFLAALGFLVGVSTNVLTSNFRYIALAGVSLFVFSIFEDLRNELRDYEVDSLAKLKNTAQILKLKKYEKILGYASITPLFLTAFYLIVQTTLFSKLLILPGIAFVFAHYKFLYKNQNKNLFNYPLTQMALVYIGVILFFQALLQ</sequence>
<dbReference type="Gene3D" id="1.10.357.140">
    <property type="entry name" value="UbiA prenyltransferase"/>
    <property type="match status" value="1"/>
</dbReference>
<feature type="transmembrane region" description="Helical" evidence="5">
    <location>
        <begin position="274"/>
        <end position="292"/>
    </location>
</feature>
<dbReference type="Pfam" id="PF01040">
    <property type="entry name" value="UbiA"/>
    <property type="match status" value="1"/>
</dbReference>
<comment type="caution">
    <text evidence="6">The sequence shown here is derived from an EMBL/GenBank/DDBJ whole genome shotgun (WGS) entry which is preliminary data.</text>
</comment>
<dbReference type="Proteomes" id="UP000178127">
    <property type="component" value="Unassembled WGS sequence"/>
</dbReference>
<keyword evidence="4 5" id="KW-0472">Membrane</keyword>
<dbReference type="GO" id="GO:0016020">
    <property type="term" value="C:membrane"/>
    <property type="evidence" value="ECO:0007669"/>
    <property type="project" value="UniProtKB-SubCell"/>
</dbReference>
<evidence type="ECO:0000256" key="4">
    <source>
        <dbReference type="ARBA" id="ARBA00023136"/>
    </source>
</evidence>
<evidence type="ECO:0000256" key="5">
    <source>
        <dbReference type="SAM" id="Phobius"/>
    </source>
</evidence>
<dbReference type="AlphaFoldDB" id="A0A1F4V7X6"/>
<gene>
    <name evidence="6" type="ORF">A3D91_02845</name>
</gene>
<dbReference type="InterPro" id="IPR044878">
    <property type="entry name" value="UbiA_sf"/>
</dbReference>
<feature type="transmembrane region" description="Helical" evidence="5">
    <location>
        <begin position="93"/>
        <end position="110"/>
    </location>
</feature>
<reference evidence="6 7" key="1">
    <citation type="journal article" date="2016" name="Nat. Commun.">
        <title>Thousands of microbial genomes shed light on interconnected biogeochemical processes in an aquifer system.</title>
        <authorList>
            <person name="Anantharaman K."/>
            <person name="Brown C.T."/>
            <person name="Hug L.A."/>
            <person name="Sharon I."/>
            <person name="Castelle C.J."/>
            <person name="Probst A.J."/>
            <person name="Thomas B.C."/>
            <person name="Singh A."/>
            <person name="Wilkins M.J."/>
            <person name="Karaoz U."/>
            <person name="Brodie E.L."/>
            <person name="Williams K.H."/>
            <person name="Hubbard S.S."/>
            <person name="Banfield J.F."/>
        </authorList>
    </citation>
    <scope>NUCLEOTIDE SEQUENCE [LARGE SCALE GENOMIC DNA]</scope>
</reference>
<feature type="transmembrane region" description="Helical" evidence="5">
    <location>
        <begin position="15"/>
        <end position="34"/>
    </location>
</feature>
<comment type="subcellular location">
    <subcellularLocation>
        <location evidence="1">Membrane</location>
        <topology evidence="1">Multi-pass membrane protein</topology>
    </subcellularLocation>
</comment>
<evidence type="ECO:0000256" key="2">
    <source>
        <dbReference type="ARBA" id="ARBA00022692"/>
    </source>
</evidence>